<evidence type="ECO:0000313" key="1">
    <source>
        <dbReference type="EMBL" id="MBT0961905.1"/>
    </source>
</evidence>
<accession>A0A944D881</accession>
<comment type="caution">
    <text evidence="1">The sequence shown here is derived from an EMBL/GenBank/DDBJ whole genome shotgun (WGS) entry which is preliminary data.</text>
</comment>
<dbReference type="RefSeq" id="WP_214361662.1">
    <property type="nucleotide sequence ID" value="NZ_JAEKFT010000012.1"/>
</dbReference>
<dbReference type="EMBL" id="JAEKFT010000012">
    <property type="protein sequence ID" value="MBT0961905.1"/>
    <property type="molecule type" value="Genomic_DNA"/>
</dbReference>
<gene>
    <name evidence="1" type="ORF">I8J34_12050</name>
</gene>
<evidence type="ECO:0000313" key="2">
    <source>
        <dbReference type="Proteomes" id="UP000694660"/>
    </source>
</evidence>
<reference evidence="2" key="1">
    <citation type="journal article" date="2022" name="ISME J.">
        <title>Genetic and phylogenetic analysis of dissimilatory iodate-reducing bacteria identifies potential niches across the world's oceans.</title>
        <authorList>
            <person name="Reyes-Umana V."/>
            <person name="Henning Z."/>
            <person name="Lee K."/>
            <person name="Barnum T.P."/>
            <person name="Coates J.D."/>
        </authorList>
    </citation>
    <scope>NUCLEOTIDE SEQUENCE [LARGE SCALE GENOMIC DNA]</scope>
    <source>
        <strain evidence="2">IR12</strain>
    </source>
</reference>
<organism evidence="1 2">
    <name type="scientific">Denitromonas iodatirespirans</name>
    <dbReference type="NCBI Taxonomy" id="2795389"/>
    <lineage>
        <taxon>Bacteria</taxon>
        <taxon>Pseudomonadati</taxon>
        <taxon>Pseudomonadota</taxon>
        <taxon>Betaproteobacteria</taxon>
        <taxon>Rhodocyclales</taxon>
        <taxon>Zoogloeaceae</taxon>
        <taxon>Denitromonas</taxon>
    </lineage>
</organism>
<protein>
    <submittedName>
        <fullName evidence="1">Uncharacterized protein</fullName>
    </submittedName>
</protein>
<name>A0A944D881_DENI1</name>
<dbReference type="Proteomes" id="UP000694660">
    <property type="component" value="Unassembled WGS sequence"/>
</dbReference>
<dbReference type="AlphaFoldDB" id="A0A944D881"/>
<proteinExistence type="predicted"/>
<sequence>MMFADLVDVEDFRQRLRELGVELPADGTPERWAAIVRAAQPVDGLPEAIGALCAEGVTLQPEVRRIVELILMP</sequence>
<keyword evidence="2" id="KW-1185">Reference proteome</keyword>